<proteinExistence type="predicted"/>
<protein>
    <submittedName>
        <fullName evidence="1">Nitroreductase family deazaflavin-dependent oxidoreductase</fullName>
    </submittedName>
</protein>
<dbReference type="NCBIfam" id="TIGR00026">
    <property type="entry name" value="hi_GC_TIGR00026"/>
    <property type="match status" value="1"/>
</dbReference>
<sequence>MTTTHYAEPSGRMQRGFNDLVRWLSARGIGLAGARTLTVVGRKSGTPQTTPVNPLVIDGRTYLISPRGNTQWSRNLRVAGVATIGHGRRTDEFRATEIADDAKIALLRPYLKRWGWEVASYLPAKVSHTSTDAELAAVAPAVPVFELLSVGGGAR</sequence>
<dbReference type="Pfam" id="PF04075">
    <property type="entry name" value="F420H2_quin_red"/>
    <property type="match status" value="1"/>
</dbReference>
<dbReference type="InterPro" id="IPR004378">
    <property type="entry name" value="F420H2_quin_Rdtase"/>
</dbReference>
<accession>A0AAU4K4S4</accession>
<dbReference type="AlphaFoldDB" id="A0AAU4K4S4"/>
<dbReference type="RefSeq" id="WP_328858210.1">
    <property type="nucleotide sequence ID" value="NZ_CP108021.1"/>
</dbReference>
<dbReference type="InterPro" id="IPR012349">
    <property type="entry name" value="Split_barrel_FMN-bd"/>
</dbReference>
<dbReference type="Gene3D" id="2.30.110.10">
    <property type="entry name" value="Electron Transport, Fmn-binding Protein, Chain A"/>
    <property type="match status" value="1"/>
</dbReference>
<dbReference type="Proteomes" id="UP001432128">
    <property type="component" value="Chromosome"/>
</dbReference>
<reference evidence="1 2" key="1">
    <citation type="submission" date="2022-10" db="EMBL/GenBank/DDBJ databases">
        <title>The complete genomes of actinobacterial strains from the NBC collection.</title>
        <authorList>
            <person name="Joergensen T.S."/>
            <person name="Alvarez Arevalo M."/>
            <person name="Sterndorff E.B."/>
            <person name="Faurdal D."/>
            <person name="Vuksanovic O."/>
            <person name="Mourched A.-S."/>
            <person name="Charusanti P."/>
            <person name="Shaw S."/>
            <person name="Blin K."/>
            <person name="Weber T."/>
        </authorList>
    </citation>
    <scope>NUCLEOTIDE SEQUENCE [LARGE SCALE GENOMIC DNA]</scope>
    <source>
        <strain evidence="1 2">NBC_00319</strain>
    </source>
</reference>
<evidence type="ECO:0000313" key="1">
    <source>
        <dbReference type="EMBL" id="WUM21027.1"/>
    </source>
</evidence>
<dbReference type="SUPFAM" id="SSF50475">
    <property type="entry name" value="FMN-binding split barrel"/>
    <property type="match status" value="1"/>
</dbReference>
<dbReference type="KEGG" id="whr:OG579_04210"/>
<dbReference type="EMBL" id="CP108021">
    <property type="protein sequence ID" value="WUM21027.1"/>
    <property type="molecule type" value="Genomic_DNA"/>
</dbReference>
<dbReference type="GO" id="GO:0016491">
    <property type="term" value="F:oxidoreductase activity"/>
    <property type="evidence" value="ECO:0007669"/>
    <property type="project" value="InterPro"/>
</dbReference>
<name>A0AAU4K4S4_9NOCA</name>
<evidence type="ECO:0000313" key="2">
    <source>
        <dbReference type="Proteomes" id="UP001432128"/>
    </source>
</evidence>
<organism evidence="1 2">
    <name type="scientific">Williamsia herbipolensis</name>
    <dbReference type="NCBI Taxonomy" id="1603258"/>
    <lineage>
        <taxon>Bacteria</taxon>
        <taxon>Bacillati</taxon>
        <taxon>Actinomycetota</taxon>
        <taxon>Actinomycetes</taxon>
        <taxon>Mycobacteriales</taxon>
        <taxon>Nocardiaceae</taxon>
        <taxon>Williamsia</taxon>
    </lineage>
</organism>
<keyword evidence="2" id="KW-1185">Reference proteome</keyword>
<gene>
    <name evidence="1" type="ORF">OG579_04210</name>
</gene>